<feature type="transmembrane region" description="Helical" evidence="1">
    <location>
        <begin position="34"/>
        <end position="54"/>
    </location>
</feature>
<accession>A0A8J7WM80</accession>
<proteinExistence type="predicted"/>
<keyword evidence="3" id="KW-1185">Reference proteome</keyword>
<feature type="transmembrane region" description="Helical" evidence="1">
    <location>
        <begin position="80"/>
        <end position="102"/>
    </location>
</feature>
<feature type="transmembrane region" description="Helical" evidence="1">
    <location>
        <begin position="137"/>
        <end position="160"/>
    </location>
</feature>
<evidence type="ECO:0000313" key="2">
    <source>
        <dbReference type="EMBL" id="MBS2962252.1"/>
    </source>
</evidence>
<sequence>MDLTPQVTTGSATAAPALQTPVPASTARLRRASLGALFALLVEYGLGMGVNLFVNVPDADKGKGTGAAFGKAMSNGPAALAAHAGIGILLILNVIVVFVLALRSRQRAATVSSLVALLCVLGAAFSGAAFVDKGANGSSMTMAVLTGVAMACYAVNLFVLGSDRKV</sequence>
<keyword evidence="1" id="KW-0812">Transmembrane</keyword>
<evidence type="ECO:0000313" key="3">
    <source>
        <dbReference type="Proteomes" id="UP000677913"/>
    </source>
</evidence>
<organism evidence="2 3">
    <name type="scientific">Actinocrinis puniceicyclus</name>
    <dbReference type="NCBI Taxonomy" id="977794"/>
    <lineage>
        <taxon>Bacteria</taxon>
        <taxon>Bacillati</taxon>
        <taxon>Actinomycetota</taxon>
        <taxon>Actinomycetes</taxon>
        <taxon>Catenulisporales</taxon>
        <taxon>Actinospicaceae</taxon>
        <taxon>Actinocrinis</taxon>
    </lineage>
</organism>
<keyword evidence="1" id="KW-1133">Transmembrane helix</keyword>
<dbReference type="RefSeq" id="WP_211464706.1">
    <property type="nucleotide sequence ID" value="NZ_JAGSXH010000009.1"/>
</dbReference>
<dbReference type="AlphaFoldDB" id="A0A8J7WM80"/>
<evidence type="ECO:0000256" key="1">
    <source>
        <dbReference type="SAM" id="Phobius"/>
    </source>
</evidence>
<keyword evidence="1" id="KW-0472">Membrane</keyword>
<protein>
    <submittedName>
        <fullName evidence="2">Uncharacterized protein</fullName>
    </submittedName>
</protein>
<name>A0A8J7WM80_9ACTN</name>
<dbReference type="EMBL" id="JAGSXH010000009">
    <property type="protein sequence ID" value="MBS2962252.1"/>
    <property type="molecule type" value="Genomic_DNA"/>
</dbReference>
<feature type="transmembrane region" description="Helical" evidence="1">
    <location>
        <begin position="114"/>
        <end position="131"/>
    </location>
</feature>
<comment type="caution">
    <text evidence="2">The sequence shown here is derived from an EMBL/GenBank/DDBJ whole genome shotgun (WGS) entry which is preliminary data.</text>
</comment>
<reference evidence="2" key="1">
    <citation type="submission" date="2021-04" db="EMBL/GenBank/DDBJ databases">
        <title>Genome based classification of Actinospica acidithermotolerans sp. nov., an actinobacterium isolated from an Indonesian hot spring.</title>
        <authorList>
            <person name="Kusuma A.B."/>
            <person name="Putra K.E."/>
            <person name="Nafisah S."/>
            <person name="Loh J."/>
            <person name="Nouioui I."/>
            <person name="Goodfellow M."/>
        </authorList>
    </citation>
    <scope>NUCLEOTIDE SEQUENCE</scope>
    <source>
        <strain evidence="2">DSM 45618</strain>
    </source>
</reference>
<gene>
    <name evidence="2" type="ORF">KGA66_04290</name>
</gene>
<dbReference type="Proteomes" id="UP000677913">
    <property type="component" value="Unassembled WGS sequence"/>
</dbReference>